<protein>
    <submittedName>
        <fullName evidence="1">Uncharacterized protein</fullName>
    </submittedName>
</protein>
<organism evidence="1">
    <name type="scientific">marine sediment metagenome</name>
    <dbReference type="NCBI Taxonomy" id="412755"/>
    <lineage>
        <taxon>unclassified sequences</taxon>
        <taxon>metagenomes</taxon>
        <taxon>ecological metagenomes</taxon>
    </lineage>
</organism>
<name>X1ACH0_9ZZZZ</name>
<dbReference type="EMBL" id="BART01011050">
    <property type="protein sequence ID" value="GAG80135.1"/>
    <property type="molecule type" value="Genomic_DNA"/>
</dbReference>
<evidence type="ECO:0000313" key="1">
    <source>
        <dbReference type="EMBL" id="GAG80135.1"/>
    </source>
</evidence>
<dbReference type="AlphaFoldDB" id="X1ACH0"/>
<sequence length="46" mass="5797">MNFYFLFKYSNFIKGRNDLNVEKLFTKFRENWEEVGDNIMYLRFFA</sequence>
<comment type="caution">
    <text evidence="1">The sequence shown here is derived from an EMBL/GenBank/DDBJ whole genome shotgun (WGS) entry which is preliminary data.</text>
</comment>
<gene>
    <name evidence="1" type="ORF">S01H4_23729</name>
</gene>
<accession>X1ACH0</accession>
<reference evidence="1" key="1">
    <citation type="journal article" date="2014" name="Front. Microbiol.">
        <title>High frequency of phylogenetically diverse reductive dehalogenase-homologous genes in deep subseafloor sedimentary metagenomes.</title>
        <authorList>
            <person name="Kawai M."/>
            <person name="Futagami T."/>
            <person name="Toyoda A."/>
            <person name="Takaki Y."/>
            <person name="Nishi S."/>
            <person name="Hori S."/>
            <person name="Arai W."/>
            <person name="Tsubouchi T."/>
            <person name="Morono Y."/>
            <person name="Uchiyama I."/>
            <person name="Ito T."/>
            <person name="Fujiyama A."/>
            <person name="Inagaki F."/>
            <person name="Takami H."/>
        </authorList>
    </citation>
    <scope>NUCLEOTIDE SEQUENCE</scope>
    <source>
        <strain evidence="1">Expedition CK06-06</strain>
    </source>
</reference>
<proteinExistence type="predicted"/>